<dbReference type="Pfam" id="PF18914">
    <property type="entry name" value="DUF5666"/>
    <property type="match status" value="9"/>
</dbReference>
<organism evidence="3 4">
    <name type="scientific">Pseudoalteromonas piscicida</name>
    <dbReference type="NCBI Taxonomy" id="43662"/>
    <lineage>
        <taxon>Bacteria</taxon>
        <taxon>Pseudomonadati</taxon>
        <taxon>Pseudomonadota</taxon>
        <taxon>Gammaproteobacteria</taxon>
        <taxon>Alteromonadales</taxon>
        <taxon>Pseudoalteromonadaceae</taxon>
        <taxon>Pseudoalteromonas</taxon>
    </lineage>
</organism>
<feature type="domain" description="DUF5666" evidence="2">
    <location>
        <begin position="326"/>
        <end position="382"/>
    </location>
</feature>
<dbReference type="PROSITE" id="PS51257">
    <property type="entry name" value="PROKAR_LIPOPROTEIN"/>
    <property type="match status" value="1"/>
</dbReference>
<feature type="domain" description="DUF5666" evidence="2">
    <location>
        <begin position="771"/>
        <end position="823"/>
    </location>
</feature>
<proteinExistence type="predicted"/>
<dbReference type="RefSeq" id="WP_088530629.1">
    <property type="nucleotide sequence ID" value="NZ_CP021646.1"/>
</dbReference>
<dbReference type="KEGG" id="ppis:B1L02_08155"/>
<feature type="domain" description="DUF5666" evidence="2">
    <location>
        <begin position="558"/>
        <end position="615"/>
    </location>
</feature>
<feature type="chain" id="PRO_5041930131" description="DUF5666 domain-containing protein" evidence="1">
    <location>
        <begin position="20"/>
        <end position="836"/>
    </location>
</feature>
<dbReference type="AlphaFoldDB" id="A0AAD0RGK3"/>
<reference evidence="3 4" key="1">
    <citation type="submission" date="2018-08" db="EMBL/GenBank/DDBJ databases">
        <title>Whole Genome Sequences of Two Pseudoalteromonas piscicida Strains, DE1-A and DE2-A, which Exhibit Strong Antibacterial Activity against Vibrio vulnificus.</title>
        <authorList>
            <person name="Richards G.P."/>
            <person name="Needleman D.S."/>
            <person name="Watson M.A."/>
            <person name="Polson S.W."/>
        </authorList>
    </citation>
    <scope>NUCLEOTIDE SEQUENCE [LARGE SCALE GENOMIC DNA]</scope>
    <source>
        <strain evidence="3 4">DE2-A</strain>
    </source>
</reference>
<feature type="domain" description="DUF5666" evidence="2">
    <location>
        <begin position="627"/>
        <end position="686"/>
    </location>
</feature>
<feature type="domain" description="DUF5666" evidence="2">
    <location>
        <begin position="393"/>
        <end position="448"/>
    </location>
</feature>
<dbReference type="Proteomes" id="UP000258102">
    <property type="component" value="Chromosome 1"/>
</dbReference>
<sequence length="836" mass="90463">MDRKWLLPSLLASSSLLVACGGGSDDDPQQPGDNTGAKGSIKVIVQGLPSDAEADLTLTGPSSYSEDISTTTTLSALATGEYKLTATSRSVNQALYQPNEESITVDLSSNEEETITITYRTSVNAEGTVTGFGSVYVNGVRYETTPEQQANLKVGMQVDLQGKQGADGGFAVADSITYDATAKGVVTAVDYANQTITVLGQEFGVDKRTKLTIAFTELNTGDFVEISALHQGQGQYIATRIDVEEQNGEFEVEGKVSELNLDAKTFKLGALIVDYSQATAVEGTIENDAIVEVEASNLPVEGVLLADSVEVESANSAPSGAVAKFEGIVTQVSDDAFAIGGHTFTLSDETDFKKGDDDDLQVGMRVFVLAVATEEGLIAKKVRFDKQSEIELTGVIDAIDLEAQTLTVFGSSYFVDNYTQFEDESDAEDKELKLEKLNIGDVVEIEAFGFEDAYVVRDLERISASDFNDQQEHEVEGKVTAVNAAEQTITVGKLVFAINGATELELESDVDLTVFFEKVAAGDIAEVDYVIQGDALIATKVEVDDKEDDFDDRTFELTGKVSDFNPVDATFSLNGKTVFFNENTEFKNGIFVNDDFVEVKAIQRADGSVFALKIEIESEDGIELEVEGNVTNFVSASEFMVNGISITTDNNTEFKDGSRENLADGVSVEVEGVLTQDNVLLAKEVEFDDDAAEEVEIAGVIEDLVKDSPFDYQFNLGAQRVQVNANTEFKHGNFEKLDNGLEVEVEGYSTDGVTVVAKELKFQAIKYVEVEGAITQVDSATMFYVLGQKIKVSEQTQFEDGEQSDIATGKNVEVEGYLVTVDGETYIQAEKVEFED</sequence>
<protein>
    <recommendedName>
        <fullName evidence="2">DUF5666 domain-containing protein</fullName>
    </recommendedName>
</protein>
<accession>A0AAD0RGK3</accession>
<feature type="domain" description="DUF5666" evidence="2">
    <location>
        <begin position="253"/>
        <end position="310"/>
    </location>
</feature>
<feature type="domain" description="DUF5666" evidence="2">
    <location>
        <begin position="476"/>
        <end position="542"/>
    </location>
</feature>
<evidence type="ECO:0000256" key="1">
    <source>
        <dbReference type="SAM" id="SignalP"/>
    </source>
</evidence>
<name>A0AAD0RGK3_PSEO7</name>
<gene>
    <name evidence="3" type="ORF">D0511_09615</name>
</gene>
<evidence type="ECO:0000313" key="4">
    <source>
        <dbReference type="Proteomes" id="UP000258102"/>
    </source>
</evidence>
<feature type="signal peptide" evidence="1">
    <location>
        <begin position="1"/>
        <end position="19"/>
    </location>
</feature>
<keyword evidence="1" id="KW-0732">Signal</keyword>
<dbReference type="EMBL" id="CP031761">
    <property type="protein sequence ID" value="AXR02295.1"/>
    <property type="molecule type" value="Genomic_DNA"/>
</dbReference>
<evidence type="ECO:0000313" key="3">
    <source>
        <dbReference type="EMBL" id="AXR02295.1"/>
    </source>
</evidence>
<feature type="domain" description="DUF5666" evidence="2">
    <location>
        <begin position="183"/>
        <end position="241"/>
    </location>
</feature>
<evidence type="ECO:0000259" key="2">
    <source>
        <dbReference type="Pfam" id="PF18914"/>
    </source>
</evidence>
<feature type="domain" description="DUF5666" evidence="2">
    <location>
        <begin position="699"/>
        <end position="760"/>
    </location>
</feature>
<dbReference type="InterPro" id="IPR043724">
    <property type="entry name" value="DUF5666"/>
</dbReference>